<dbReference type="InterPro" id="IPR036396">
    <property type="entry name" value="Cyt_P450_sf"/>
</dbReference>
<evidence type="ECO:0000256" key="6">
    <source>
        <dbReference type="ARBA" id="ARBA00023004"/>
    </source>
</evidence>
<reference evidence="11" key="1">
    <citation type="submission" date="2025-08" db="UniProtKB">
        <authorList>
            <consortium name="RefSeq"/>
        </authorList>
    </citation>
    <scope>IDENTIFICATION</scope>
    <source>
        <tissue evidence="11">Total insect</tissue>
    </source>
</reference>
<dbReference type="InterPro" id="IPR050196">
    <property type="entry name" value="Cytochrome_P450_Monoox"/>
</dbReference>
<comment type="cofactor">
    <cofactor evidence="1 8">
        <name>heme</name>
        <dbReference type="ChEBI" id="CHEBI:30413"/>
    </cofactor>
</comment>
<dbReference type="PRINTS" id="PR00463">
    <property type="entry name" value="EP450I"/>
</dbReference>
<evidence type="ECO:0000256" key="9">
    <source>
        <dbReference type="RuleBase" id="RU000461"/>
    </source>
</evidence>
<dbReference type="InterPro" id="IPR001128">
    <property type="entry name" value="Cyt_P450"/>
</dbReference>
<feature type="binding site" description="axial binding residue" evidence="8">
    <location>
        <position position="79"/>
    </location>
    <ligand>
        <name>heme</name>
        <dbReference type="ChEBI" id="CHEBI:30413"/>
    </ligand>
    <ligandPart>
        <name>Fe</name>
        <dbReference type="ChEBI" id="CHEBI:18248"/>
    </ligandPart>
</feature>
<evidence type="ECO:0000256" key="3">
    <source>
        <dbReference type="ARBA" id="ARBA00022617"/>
    </source>
</evidence>
<evidence type="ECO:0000256" key="5">
    <source>
        <dbReference type="ARBA" id="ARBA00023002"/>
    </source>
</evidence>
<dbReference type="GO" id="GO:0005506">
    <property type="term" value="F:iron ion binding"/>
    <property type="evidence" value="ECO:0007669"/>
    <property type="project" value="InterPro"/>
</dbReference>
<sequence length="111" mass="12605">MRLLPPVPWTARIVKEATDFAGHKLPADTTIMLNIIGCPRDPKHWPDPTRFDPDRFSAEQCAKRHPYAFLPFSAGMRNCIGGRYAMMVMKTTLAALVSRYRVDPALKKKFS</sequence>
<gene>
    <name evidence="11" type="primary">LOC117641628</name>
</gene>
<dbReference type="PROSITE" id="PS00086">
    <property type="entry name" value="CYTOCHROME_P450"/>
    <property type="match status" value="1"/>
</dbReference>
<keyword evidence="7 9" id="KW-0503">Monooxygenase</keyword>
<dbReference type="GO" id="GO:0016705">
    <property type="term" value="F:oxidoreductase activity, acting on paired donors, with incorporation or reduction of molecular oxygen"/>
    <property type="evidence" value="ECO:0007669"/>
    <property type="project" value="InterPro"/>
</dbReference>
<dbReference type="GeneID" id="117641628"/>
<dbReference type="PANTHER" id="PTHR24291">
    <property type="entry name" value="CYTOCHROME P450 FAMILY 4"/>
    <property type="match status" value="1"/>
</dbReference>
<dbReference type="SUPFAM" id="SSF48264">
    <property type="entry name" value="Cytochrome P450"/>
    <property type="match status" value="1"/>
</dbReference>
<name>A0A6P8YDP4_THRPL</name>
<protein>
    <submittedName>
        <fullName evidence="11">Probable cytochrome P450 4ac1</fullName>
    </submittedName>
</protein>
<keyword evidence="6 8" id="KW-0408">Iron</keyword>
<evidence type="ECO:0000256" key="7">
    <source>
        <dbReference type="ARBA" id="ARBA00023033"/>
    </source>
</evidence>
<dbReference type="Gene3D" id="1.10.630.10">
    <property type="entry name" value="Cytochrome P450"/>
    <property type="match status" value="1"/>
</dbReference>
<keyword evidence="5 9" id="KW-0560">Oxidoreductase</keyword>
<evidence type="ECO:0000256" key="1">
    <source>
        <dbReference type="ARBA" id="ARBA00001971"/>
    </source>
</evidence>
<evidence type="ECO:0000313" key="11">
    <source>
        <dbReference type="RefSeq" id="XP_034235005.1"/>
    </source>
</evidence>
<dbReference type="RefSeq" id="XP_034235005.1">
    <property type="nucleotide sequence ID" value="XM_034379114.1"/>
</dbReference>
<dbReference type="Pfam" id="PF00067">
    <property type="entry name" value="p450"/>
    <property type="match status" value="1"/>
</dbReference>
<dbReference type="PANTHER" id="PTHR24291:SF201">
    <property type="entry name" value="CYTOCHROME P450, FAMILY 4, SUBFAMILY B, POLYPEPTIDE 7"/>
    <property type="match status" value="1"/>
</dbReference>
<organism evidence="11">
    <name type="scientific">Thrips palmi</name>
    <name type="common">Melon thrips</name>
    <dbReference type="NCBI Taxonomy" id="161013"/>
    <lineage>
        <taxon>Eukaryota</taxon>
        <taxon>Metazoa</taxon>
        <taxon>Ecdysozoa</taxon>
        <taxon>Arthropoda</taxon>
        <taxon>Hexapoda</taxon>
        <taxon>Insecta</taxon>
        <taxon>Pterygota</taxon>
        <taxon>Neoptera</taxon>
        <taxon>Paraneoptera</taxon>
        <taxon>Thysanoptera</taxon>
        <taxon>Terebrantia</taxon>
        <taxon>Thripoidea</taxon>
        <taxon>Thripidae</taxon>
        <taxon>Thrips</taxon>
    </lineage>
</organism>
<accession>A0A6P8YDP4</accession>
<dbReference type="KEGG" id="tpal:117641628"/>
<dbReference type="GO" id="GO:0020037">
    <property type="term" value="F:heme binding"/>
    <property type="evidence" value="ECO:0007669"/>
    <property type="project" value="InterPro"/>
</dbReference>
<evidence type="ECO:0000256" key="2">
    <source>
        <dbReference type="ARBA" id="ARBA00010617"/>
    </source>
</evidence>
<keyword evidence="3 8" id="KW-0349">Heme</keyword>
<comment type="similarity">
    <text evidence="2 9">Belongs to the cytochrome P450 family.</text>
</comment>
<evidence type="ECO:0000256" key="4">
    <source>
        <dbReference type="ARBA" id="ARBA00022723"/>
    </source>
</evidence>
<keyword evidence="4 8" id="KW-0479">Metal-binding</keyword>
<proteinExistence type="inferred from homology"/>
<dbReference type="Proteomes" id="UP000515158">
    <property type="component" value="Unplaced"/>
</dbReference>
<dbReference type="GO" id="GO:0004497">
    <property type="term" value="F:monooxygenase activity"/>
    <property type="evidence" value="ECO:0007669"/>
    <property type="project" value="UniProtKB-KW"/>
</dbReference>
<dbReference type="OrthoDB" id="1470350at2759"/>
<dbReference type="InterPro" id="IPR002401">
    <property type="entry name" value="Cyt_P450_E_grp-I"/>
</dbReference>
<dbReference type="InterPro" id="IPR017972">
    <property type="entry name" value="Cyt_P450_CS"/>
</dbReference>
<keyword evidence="10" id="KW-1185">Reference proteome</keyword>
<dbReference type="AlphaFoldDB" id="A0A6P8YDP4"/>
<evidence type="ECO:0000256" key="8">
    <source>
        <dbReference type="PIRSR" id="PIRSR602401-1"/>
    </source>
</evidence>
<dbReference type="InParanoid" id="A0A6P8YDP4"/>
<evidence type="ECO:0000313" key="10">
    <source>
        <dbReference type="Proteomes" id="UP000515158"/>
    </source>
</evidence>